<comment type="catalytic activity">
    <reaction evidence="8">
        <text>NAD(+) + ATP = ADP + NADP(+) + H(+)</text>
        <dbReference type="Rhea" id="RHEA:18629"/>
        <dbReference type="ChEBI" id="CHEBI:15378"/>
        <dbReference type="ChEBI" id="CHEBI:30616"/>
        <dbReference type="ChEBI" id="CHEBI:57540"/>
        <dbReference type="ChEBI" id="CHEBI:58349"/>
        <dbReference type="ChEBI" id="CHEBI:456216"/>
        <dbReference type="EC" id="2.7.1.23"/>
    </reaction>
</comment>
<dbReference type="PANTHER" id="PTHR20275">
    <property type="entry name" value="NAD KINASE"/>
    <property type="match status" value="1"/>
</dbReference>
<dbReference type="GO" id="GO:0046872">
    <property type="term" value="F:metal ion binding"/>
    <property type="evidence" value="ECO:0007669"/>
    <property type="project" value="UniProtKB-UniRule"/>
</dbReference>
<evidence type="ECO:0000256" key="2">
    <source>
        <dbReference type="ARBA" id="ARBA00022679"/>
    </source>
</evidence>
<keyword evidence="5 8" id="KW-0067">ATP-binding</keyword>
<feature type="binding site" evidence="8">
    <location>
        <position position="213"/>
    </location>
    <ligand>
        <name>NAD(+)</name>
        <dbReference type="ChEBI" id="CHEBI:57540"/>
    </ligand>
</feature>
<evidence type="ECO:0000256" key="7">
    <source>
        <dbReference type="ARBA" id="ARBA00023027"/>
    </source>
</evidence>
<comment type="subcellular location">
    <subcellularLocation>
        <location evidence="8">Cytoplasm</location>
    </subcellularLocation>
</comment>
<keyword evidence="2 8" id="KW-0808">Transferase</keyword>
<keyword evidence="4 8" id="KW-0418">Kinase</keyword>
<dbReference type="HAMAP" id="MF_00361">
    <property type="entry name" value="NAD_kinase"/>
    <property type="match status" value="1"/>
</dbReference>
<dbReference type="GO" id="GO:0005737">
    <property type="term" value="C:cytoplasm"/>
    <property type="evidence" value="ECO:0007669"/>
    <property type="project" value="UniProtKB-SubCell"/>
</dbReference>
<evidence type="ECO:0000256" key="3">
    <source>
        <dbReference type="ARBA" id="ARBA00022741"/>
    </source>
</evidence>
<dbReference type="Pfam" id="PF01513">
    <property type="entry name" value="NAD_kinase"/>
    <property type="match status" value="1"/>
</dbReference>
<comment type="function">
    <text evidence="8">Involved in the regulation of the intracellular balance of NAD and NADP, and is a key enzyme in the biosynthesis of NADP. Catalyzes specifically the phosphorylation on 2'-hydroxyl of the adenosine moiety of NAD to yield NADP.</text>
</comment>
<evidence type="ECO:0000256" key="5">
    <source>
        <dbReference type="ARBA" id="ARBA00022840"/>
    </source>
</evidence>
<feature type="active site" description="Proton acceptor" evidence="8">
    <location>
        <position position="80"/>
    </location>
</feature>
<dbReference type="InterPro" id="IPR017437">
    <property type="entry name" value="ATP-NAD_kinase_PpnK-typ_C"/>
</dbReference>
<feature type="binding site" evidence="8">
    <location>
        <position position="85"/>
    </location>
    <ligand>
        <name>NAD(+)</name>
        <dbReference type="ChEBI" id="CHEBI:57540"/>
    </ligand>
</feature>
<comment type="similarity">
    <text evidence="8">Belongs to the NAD kinase family.</text>
</comment>
<evidence type="ECO:0000313" key="10">
    <source>
        <dbReference type="Proteomes" id="UP001149411"/>
    </source>
</evidence>
<dbReference type="EMBL" id="RKLV01000005">
    <property type="protein sequence ID" value="MCX2818909.1"/>
    <property type="molecule type" value="Genomic_DNA"/>
</dbReference>
<dbReference type="RefSeq" id="WP_266086751.1">
    <property type="nucleotide sequence ID" value="NZ_RKLV01000005.1"/>
</dbReference>
<dbReference type="GO" id="GO:0005524">
    <property type="term" value="F:ATP binding"/>
    <property type="evidence" value="ECO:0007669"/>
    <property type="project" value="UniProtKB-KW"/>
</dbReference>
<dbReference type="AlphaFoldDB" id="A0A9Q4C4R2"/>
<dbReference type="SUPFAM" id="SSF111331">
    <property type="entry name" value="NAD kinase/diacylglycerol kinase-like"/>
    <property type="match status" value="1"/>
</dbReference>
<keyword evidence="1 8" id="KW-0963">Cytoplasm</keyword>
<feature type="binding site" evidence="8">
    <location>
        <position position="159"/>
    </location>
    <ligand>
        <name>NAD(+)</name>
        <dbReference type="ChEBI" id="CHEBI:57540"/>
    </ligand>
</feature>
<comment type="caution">
    <text evidence="8">Lacks conserved residue(s) required for the propagation of feature annotation.</text>
</comment>
<sequence>MRVGIVSYYVRGTAYEPKSDAHARRLDESRAVVERLIDFLDDRGVDVVVNLETAEVLGVDGVPVTEMEDTADVVLAVGGDGTVLRTFTHMDDPVPVLCINTGRVGFLAGATPQNALDKVAEVLDGYDVEHRARISVEVNGEPLPPALNETVVVTSRPAKIMGFDVYHDDELVESVRADGLVVATPTGSTAYSMSAGGPLVDPNVESRLVVPLAPFRMSVAPWVLGSDAETRLVPTLVEKSATVVVDGDEHAEVGRGDEISFRRAENDALFVDTGDTFFEKIRNKLS</sequence>
<dbReference type="PANTHER" id="PTHR20275:SF43">
    <property type="entry name" value="BIFUNCTIONAL NADP PHOSPHATASE_NAD KINASE"/>
    <property type="match status" value="1"/>
</dbReference>
<dbReference type="Pfam" id="PF20143">
    <property type="entry name" value="NAD_kinase_C"/>
    <property type="match status" value="1"/>
</dbReference>
<feature type="binding site" evidence="8">
    <location>
        <begin position="80"/>
        <end position="81"/>
    </location>
    <ligand>
        <name>NAD(+)</name>
        <dbReference type="ChEBI" id="CHEBI:57540"/>
    </ligand>
</feature>
<evidence type="ECO:0000256" key="4">
    <source>
        <dbReference type="ARBA" id="ARBA00022777"/>
    </source>
</evidence>
<evidence type="ECO:0000256" key="1">
    <source>
        <dbReference type="ARBA" id="ARBA00022490"/>
    </source>
</evidence>
<gene>
    <name evidence="8" type="primary">nadK</name>
    <name evidence="9" type="ORF">EGH25_06045</name>
</gene>
<dbReference type="InterPro" id="IPR017438">
    <property type="entry name" value="ATP-NAD_kinase_N"/>
</dbReference>
<dbReference type="InterPro" id="IPR002504">
    <property type="entry name" value="NADK"/>
</dbReference>
<reference evidence="9" key="1">
    <citation type="submission" date="2022-09" db="EMBL/GenBank/DDBJ databases">
        <title>Haloadaptaus new haloarchaeum isolated from saline soil.</title>
        <authorList>
            <person name="Duran-Viseras A."/>
            <person name="Sanchez-Porro C."/>
            <person name="Ventosa A."/>
        </authorList>
    </citation>
    <scope>NUCLEOTIDE SEQUENCE</scope>
    <source>
        <strain evidence="9">F3-133</strain>
    </source>
</reference>
<dbReference type="Proteomes" id="UP001149411">
    <property type="component" value="Unassembled WGS sequence"/>
</dbReference>
<comment type="cofactor">
    <cofactor evidence="8">
        <name>a divalent metal cation</name>
        <dbReference type="ChEBI" id="CHEBI:60240"/>
    </cofactor>
</comment>
<feature type="binding site" evidence="8">
    <location>
        <position position="178"/>
    </location>
    <ligand>
        <name>NAD(+)</name>
        <dbReference type="ChEBI" id="CHEBI:57540"/>
    </ligand>
</feature>
<evidence type="ECO:0000256" key="8">
    <source>
        <dbReference type="HAMAP-Rule" id="MF_00361"/>
    </source>
</evidence>
<keyword evidence="7 8" id="KW-0520">NAD</keyword>
<evidence type="ECO:0000313" key="9">
    <source>
        <dbReference type="EMBL" id="MCX2818909.1"/>
    </source>
</evidence>
<dbReference type="Gene3D" id="3.40.50.10330">
    <property type="entry name" value="Probable inorganic polyphosphate/atp-NAD kinase, domain 1"/>
    <property type="match status" value="1"/>
</dbReference>
<keyword evidence="3 8" id="KW-0547">Nucleotide-binding</keyword>
<feature type="binding site" evidence="8">
    <location>
        <begin position="148"/>
        <end position="149"/>
    </location>
    <ligand>
        <name>NAD(+)</name>
        <dbReference type="ChEBI" id="CHEBI:57540"/>
    </ligand>
</feature>
<dbReference type="GO" id="GO:0019674">
    <property type="term" value="P:NAD+ metabolic process"/>
    <property type="evidence" value="ECO:0007669"/>
    <property type="project" value="InterPro"/>
</dbReference>
<organism evidence="9 10">
    <name type="scientific">Halorutilus salinus</name>
    <dbReference type="NCBI Taxonomy" id="2487751"/>
    <lineage>
        <taxon>Archaea</taxon>
        <taxon>Methanobacteriati</taxon>
        <taxon>Methanobacteriota</taxon>
        <taxon>Stenosarchaea group</taxon>
        <taxon>Halobacteria</taxon>
        <taxon>Halorutilales</taxon>
        <taxon>Halorutilaceae</taxon>
        <taxon>Halorutilus</taxon>
    </lineage>
</organism>
<comment type="caution">
    <text evidence="9">The sequence shown here is derived from an EMBL/GenBank/DDBJ whole genome shotgun (WGS) entry which is preliminary data.</text>
</comment>
<keyword evidence="6 8" id="KW-0521">NADP</keyword>
<dbReference type="EC" id="2.7.1.23" evidence="8"/>
<feature type="binding site" evidence="8">
    <location>
        <begin position="189"/>
        <end position="194"/>
    </location>
    <ligand>
        <name>NAD(+)</name>
        <dbReference type="ChEBI" id="CHEBI:57540"/>
    </ligand>
</feature>
<name>A0A9Q4C4R2_9EURY</name>
<keyword evidence="10" id="KW-1185">Reference proteome</keyword>
<accession>A0A9Q4C4R2</accession>
<dbReference type="GO" id="GO:0006741">
    <property type="term" value="P:NADP+ biosynthetic process"/>
    <property type="evidence" value="ECO:0007669"/>
    <property type="project" value="UniProtKB-UniRule"/>
</dbReference>
<dbReference type="Gene3D" id="2.60.200.30">
    <property type="entry name" value="Probable inorganic polyphosphate/atp-NAD kinase, domain 2"/>
    <property type="match status" value="1"/>
</dbReference>
<dbReference type="GO" id="GO:0003951">
    <property type="term" value="F:NAD+ kinase activity"/>
    <property type="evidence" value="ECO:0007669"/>
    <property type="project" value="UniProtKB-UniRule"/>
</dbReference>
<protein>
    <recommendedName>
        <fullName evidence="8">NAD kinase</fullName>
        <ecNumber evidence="8">2.7.1.23</ecNumber>
    </recommendedName>
    <alternativeName>
        <fullName evidence="8">ATP-dependent NAD kinase</fullName>
    </alternativeName>
</protein>
<evidence type="ECO:0000256" key="6">
    <source>
        <dbReference type="ARBA" id="ARBA00022857"/>
    </source>
</evidence>
<dbReference type="InterPro" id="IPR016064">
    <property type="entry name" value="NAD/diacylglycerol_kinase_sf"/>
</dbReference>
<proteinExistence type="inferred from homology"/>
<feature type="binding site" evidence="8">
    <location>
        <position position="176"/>
    </location>
    <ligand>
        <name>NAD(+)</name>
        <dbReference type="ChEBI" id="CHEBI:57540"/>
    </ligand>
</feature>